<sequence>MKFFRSRTAASLAALAAFSMTATPVFARGYDRWGRHHHHHRNNGIDGGDVLAGLLIVGGIAAIASAASKSNRDKARDEQYRYPGGPAYDESDARYDEAPPPPAYGESSYPGGPQAASGSFDAAVDACADELERGERRIGSVDNVRRYGERYSVEGQLEDGRGYACSVDDSGQIRSVAVDGRALT</sequence>
<keyword evidence="5" id="KW-1185">Reference proteome</keyword>
<evidence type="ECO:0008006" key="6">
    <source>
        <dbReference type="Google" id="ProtNLM"/>
    </source>
</evidence>
<evidence type="ECO:0000256" key="3">
    <source>
        <dbReference type="SAM" id="SignalP"/>
    </source>
</evidence>
<reference evidence="5" key="1">
    <citation type="journal article" date="2019" name="Int. J. Syst. Evol. Microbiol.">
        <title>The Global Catalogue of Microorganisms (GCM) 10K type strain sequencing project: providing services to taxonomists for standard genome sequencing and annotation.</title>
        <authorList>
            <consortium name="The Broad Institute Genomics Platform"/>
            <consortium name="The Broad Institute Genome Sequencing Center for Infectious Disease"/>
            <person name="Wu L."/>
            <person name="Ma J."/>
        </authorList>
    </citation>
    <scope>NUCLEOTIDE SEQUENCE [LARGE SCALE GENOMIC DNA]</scope>
    <source>
        <strain evidence="5">CGMCC 1.6784</strain>
    </source>
</reference>
<keyword evidence="2" id="KW-0472">Membrane</keyword>
<keyword evidence="3" id="KW-0732">Signal</keyword>
<organism evidence="4 5">
    <name type="scientific">Novosphingobium indicum</name>
    <dbReference type="NCBI Taxonomy" id="462949"/>
    <lineage>
        <taxon>Bacteria</taxon>
        <taxon>Pseudomonadati</taxon>
        <taxon>Pseudomonadota</taxon>
        <taxon>Alphaproteobacteria</taxon>
        <taxon>Sphingomonadales</taxon>
        <taxon>Sphingomonadaceae</taxon>
        <taxon>Novosphingobium</taxon>
    </lineage>
</organism>
<feature type="transmembrane region" description="Helical" evidence="2">
    <location>
        <begin position="51"/>
        <end position="68"/>
    </location>
</feature>
<keyword evidence="2" id="KW-1133">Transmembrane helix</keyword>
<feature type="signal peptide" evidence="3">
    <location>
        <begin position="1"/>
        <end position="27"/>
    </location>
</feature>
<dbReference type="EMBL" id="BMLK01000009">
    <property type="protein sequence ID" value="GGN50119.1"/>
    <property type="molecule type" value="Genomic_DNA"/>
</dbReference>
<accession>A0ABQ2JQT3</accession>
<evidence type="ECO:0000313" key="4">
    <source>
        <dbReference type="EMBL" id="GGN50119.1"/>
    </source>
</evidence>
<protein>
    <recommendedName>
        <fullName evidence="6">Secreted protein</fullName>
    </recommendedName>
</protein>
<dbReference type="Proteomes" id="UP000605099">
    <property type="component" value="Unassembled WGS sequence"/>
</dbReference>
<keyword evidence="2" id="KW-0812">Transmembrane</keyword>
<dbReference type="RefSeq" id="WP_229710195.1">
    <property type="nucleotide sequence ID" value="NZ_BMLK01000009.1"/>
</dbReference>
<evidence type="ECO:0000256" key="1">
    <source>
        <dbReference type="SAM" id="MobiDB-lite"/>
    </source>
</evidence>
<gene>
    <name evidence="4" type="ORF">GCM10011349_21440</name>
</gene>
<evidence type="ECO:0000256" key="2">
    <source>
        <dbReference type="SAM" id="Phobius"/>
    </source>
</evidence>
<evidence type="ECO:0000313" key="5">
    <source>
        <dbReference type="Proteomes" id="UP000605099"/>
    </source>
</evidence>
<feature type="region of interest" description="Disordered" evidence="1">
    <location>
        <begin position="72"/>
        <end position="119"/>
    </location>
</feature>
<proteinExistence type="predicted"/>
<name>A0ABQ2JQT3_9SPHN</name>
<comment type="caution">
    <text evidence="4">The sequence shown here is derived from an EMBL/GenBank/DDBJ whole genome shotgun (WGS) entry which is preliminary data.</text>
</comment>
<feature type="chain" id="PRO_5045159977" description="Secreted protein" evidence="3">
    <location>
        <begin position="28"/>
        <end position="184"/>
    </location>
</feature>